<protein>
    <submittedName>
        <fullName evidence="2">Uncharacterized protein</fullName>
    </submittedName>
</protein>
<organism evidence="2 3">
    <name type="scientific">Nelumbo nucifera</name>
    <name type="common">Sacred lotus</name>
    <dbReference type="NCBI Taxonomy" id="4432"/>
    <lineage>
        <taxon>Eukaryota</taxon>
        <taxon>Viridiplantae</taxon>
        <taxon>Streptophyta</taxon>
        <taxon>Embryophyta</taxon>
        <taxon>Tracheophyta</taxon>
        <taxon>Spermatophyta</taxon>
        <taxon>Magnoliopsida</taxon>
        <taxon>Proteales</taxon>
        <taxon>Nelumbonaceae</taxon>
        <taxon>Nelumbo</taxon>
    </lineage>
</organism>
<dbReference type="EMBL" id="DUZY01000001">
    <property type="protein sequence ID" value="DAD22352.1"/>
    <property type="molecule type" value="Genomic_DNA"/>
</dbReference>
<reference evidence="2 3" key="1">
    <citation type="journal article" date="2020" name="Mol. Biol. Evol.">
        <title>Distinct Expression and Methylation Patterns for Genes with Different Fates following a Single Whole-Genome Duplication in Flowering Plants.</title>
        <authorList>
            <person name="Shi T."/>
            <person name="Rahmani R.S."/>
            <person name="Gugger P.F."/>
            <person name="Wang M."/>
            <person name="Li H."/>
            <person name="Zhang Y."/>
            <person name="Li Z."/>
            <person name="Wang Q."/>
            <person name="Van de Peer Y."/>
            <person name="Marchal K."/>
            <person name="Chen J."/>
        </authorList>
    </citation>
    <scope>NUCLEOTIDE SEQUENCE [LARGE SCALE GENOMIC DNA]</scope>
    <source>
        <tissue evidence="2">Leaf</tissue>
    </source>
</reference>
<keyword evidence="3" id="KW-1185">Reference proteome</keyword>
<sequence length="52" mass="5764">MDGVDLMSSSIGGLFVCTAMKKGTHYQHSRVEDQENCSWSQPPSKESLLISF</sequence>
<dbReference type="AlphaFoldDB" id="A0A822XQP1"/>
<name>A0A822XQP1_NELNU</name>
<accession>A0A822XQP1</accession>
<feature type="region of interest" description="Disordered" evidence="1">
    <location>
        <begin position="31"/>
        <end position="52"/>
    </location>
</feature>
<gene>
    <name evidence="2" type="ORF">HUJ06_023816</name>
</gene>
<evidence type="ECO:0000256" key="1">
    <source>
        <dbReference type="SAM" id="MobiDB-lite"/>
    </source>
</evidence>
<dbReference type="Proteomes" id="UP000607653">
    <property type="component" value="Unassembled WGS sequence"/>
</dbReference>
<comment type="caution">
    <text evidence="2">The sequence shown here is derived from an EMBL/GenBank/DDBJ whole genome shotgun (WGS) entry which is preliminary data.</text>
</comment>
<proteinExistence type="predicted"/>
<evidence type="ECO:0000313" key="3">
    <source>
        <dbReference type="Proteomes" id="UP000607653"/>
    </source>
</evidence>
<evidence type="ECO:0000313" key="2">
    <source>
        <dbReference type="EMBL" id="DAD22352.1"/>
    </source>
</evidence>